<proteinExistence type="predicted"/>
<dbReference type="EMBL" id="UINC01001882">
    <property type="protein sequence ID" value="SUZ90300.1"/>
    <property type="molecule type" value="Genomic_DNA"/>
</dbReference>
<dbReference type="PANTHER" id="PTHR35462:SF2">
    <property type="entry name" value="TRANSMEMBRANE PROTEIN"/>
    <property type="match status" value="1"/>
</dbReference>
<sequence>MKKTLIFIFILFFCIVKAEKDSTIIINNDPWIAYDKFLHFSVSASIVLSTQYTLVEKLDYKNDDAIYFSMLVSGINGILKEMWDRRQPNGFISKKDIVANIAGIIFGVHIIKL</sequence>
<name>A0A381RF18_9ZZZZ</name>
<gene>
    <name evidence="1" type="ORF">METZ01_LOCUS43154</name>
</gene>
<organism evidence="1">
    <name type="scientific">marine metagenome</name>
    <dbReference type="NCBI Taxonomy" id="408172"/>
    <lineage>
        <taxon>unclassified sequences</taxon>
        <taxon>metagenomes</taxon>
        <taxon>ecological metagenomes</taxon>
    </lineage>
</organism>
<evidence type="ECO:0000313" key="1">
    <source>
        <dbReference type="EMBL" id="SUZ90300.1"/>
    </source>
</evidence>
<reference evidence="1" key="1">
    <citation type="submission" date="2018-05" db="EMBL/GenBank/DDBJ databases">
        <authorList>
            <person name="Lanie J.A."/>
            <person name="Ng W.-L."/>
            <person name="Kazmierczak K.M."/>
            <person name="Andrzejewski T.M."/>
            <person name="Davidsen T.M."/>
            <person name="Wayne K.J."/>
            <person name="Tettelin H."/>
            <person name="Glass J.I."/>
            <person name="Rusch D."/>
            <person name="Podicherti R."/>
            <person name="Tsui H.-C.T."/>
            <person name="Winkler M.E."/>
        </authorList>
    </citation>
    <scope>NUCLEOTIDE SEQUENCE</scope>
</reference>
<evidence type="ECO:0008006" key="2">
    <source>
        <dbReference type="Google" id="ProtNLM"/>
    </source>
</evidence>
<dbReference type="PANTHER" id="PTHR35462">
    <property type="match status" value="1"/>
</dbReference>
<protein>
    <recommendedName>
        <fullName evidence="2">VanZ-like domain-containing protein</fullName>
    </recommendedName>
</protein>
<dbReference type="AlphaFoldDB" id="A0A381RF18"/>
<accession>A0A381RF18</accession>